<protein>
    <submittedName>
        <fullName evidence="2">Uncharacterized protein</fullName>
    </submittedName>
</protein>
<sequence>MERMNVDFNVTNGTIGPMAIASLVIMVIVNHENWFKLSFVVRRWCTGTPAPEEAWQKEVENQLKNVCGKLADQETASQTAQEKNSGVHQEILAELKQLNTNFSQFTEAINQLNTNFTTANAAREDAVAPARHEHKLISSLFKLRRNRPHSDIH</sequence>
<dbReference type="EMBL" id="JAVHJV010000004">
    <property type="protein sequence ID" value="KAK5943102.1"/>
    <property type="molecule type" value="Genomic_DNA"/>
</dbReference>
<name>A0ABR0RRU4_9EURO</name>
<reference evidence="2 3" key="1">
    <citation type="journal article" date="2023" name="Res Sq">
        <title>Genomic and morphological characterization of Knufia obscura isolated from the Mars 2020 spacecraft assembly facility.</title>
        <authorList>
            <person name="Chander A.M."/>
            <person name="Teixeira M.M."/>
            <person name="Singh N.K."/>
            <person name="Williams M.P."/>
            <person name="Parker C.W."/>
            <person name="Leo P."/>
            <person name="Stajich J.E."/>
            <person name="Torok T."/>
            <person name="Tighe S."/>
            <person name="Mason C.E."/>
            <person name="Venkateswaran K."/>
        </authorList>
    </citation>
    <scope>NUCLEOTIDE SEQUENCE [LARGE SCALE GENOMIC DNA]</scope>
    <source>
        <strain evidence="2 3">CCFEE 5817</strain>
    </source>
</reference>
<feature type="transmembrane region" description="Helical" evidence="1">
    <location>
        <begin position="12"/>
        <end position="29"/>
    </location>
</feature>
<keyword evidence="1" id="KW-0472">Membrane</keyword>
<comment type="caution">
    <text evidence="2">The sequence shown here is derived from an EMBL/GenBank/DDBJ whole genome shotgun (WGS) entry which is preliminary data.</text>
</comment>
<proteinExistence type="predicted"/>
<dbReference type="Proteomes" id="UP001334248">
    <property type="component" value="Unassembled WGS sequence"/>
</dbReference>
<organism evidence="2 3">
    <name type="scientific">Knufia obscura</name>
    <dbReference type="NCBI Taxonomy" id="1635080"/>
    <lineage>
        <taxon>Eukaryota</taxon>
        <taxon>Fungi</taxon>
        <taxon>Dikarya</taxon>
        <taxon>Ascomycota</taxon>
        <taxon>Pezizomycotina</taxon>
        <taxon>Eurotiomycetes</taxon>
        <taxon>Chaetothyriomycetidae</taxon>
        <taxon>Chaetothyriales</taxon>
        <taxon>Trichomeriaceae</taxon>
        <taxon>Knufia</taxon>
    </lineage>
</organism>
<dbReference type="RefSeq" id="XP_064731192.1">
    <property type="nucleotide sequence ID" value="XM_064872534.1"/>
</dbReference>
<evidence type="ECO:0000313" key="2">
    <source>
        <dbReference type="EMBL" id="KAK5943102.1"/>
    </source>
</evidence>
<gene>
    <name evidence="2" type="ORF">PMZ80_004107</name>
</gene>
<evidence type="ECO:0000313" key="3">
    <source>
        <dbReference type="Proteomes" id="UP001334248"/>
    </source>
</evidence>
<accession>A0ABR0RRU4</accession>
<dbReference type="GeneID" id="89997556"/>
<keyword evidence="3" id="KW-1185">Reference proteome</keyword>
<evidence type="ECO:0000256" key="1">
    <source>
        <dbReference type="SAM" id="Phobius"/>
    </source>
</evidence>
<keyword evidence="1" id="KW-0812">Transmembrane</keyword>
<keyword evidence="1" id="KW-1133">Transmembrane helix</keyword>